<accession>E3S1L5</accession>
<protein>
    <recommendedName>
        <fullName evidence="3">DUF7137 domain-containing protein</fullName>
    </recommendedName>
</protein>
<dbReference type="PANTHER" id="PTHR42028:SF1">
    <property type="entry name" value="YALI0E30657P"/>
    <property type="match status" value="1"/>
</dbReference>
<evidence type="ECO:0000313" key="5">
    <source>
        <dbReference type="Proteomes" id="UP000001067"/>
    </source>
</evidence>
<feature type="chain" id="PRO_5003181834" description="DUF7137 domain-containing protein" evidence="2">
    <location>
        <begin position="20"/>
        <end position="314"/>
    </location>
</feature>
<dbReference type="HOGENOM" id="CLU_058864_0_0_1"/>
<organism evidence="5">
    <name type="scientific">Pyrenophora teres f. teres (strain 0-1)</name>
    <name type="common">Barley net blotch fungus</name>
    <name type="synonym">Drechslera teres f. teres</name>
    <dbReference type="NCBI Taxonomy" id="861557"/>
    <lineage>
        <taxon>Eukaryota</taxon>
        <taxon>Fungi</taxon>
        <taxon>Dikarya</taxon>
        <taxon>Ascomycota</taxon>
        <taxon>Pezizomycotina</taxon>
        <taxon>Dothideomycetes</taxon>
        <taxon>Pleosporomycetidae</taxon>
        <taxon>Pleosporales</taxon>
        <taxon>Pleosporineae</taxon>
        <taxon>Pleosporaceae</taxon>
        <taxon>Pyrenophora</taxon>
    </lineage>
</organism>
<dbReference type="InterPro" id="IPR055561">
    <property type="entry name" value="DUF7137"/>
</dbReference>
<dbReference type="KEGG" id="pte:PTT_16120"/>
<keyword evidence="2" id="KW-0732">Signal</keyword>
<sequence length="314" mass="33753">MRPSQILAAVVAFSSATHAISMADAFDNIHGLTDVKEVLFGRQNNNENNNNNGNNNGGNNNNNNNDNQNKNTDAPASTQPADKPADKPTDQPTATNTGDNNNNNNNNNNGNKDGSTAKETGTNKPSGTKTQSGKSKSTSFDPRLPAGGLTMVTPNAMAGTQYYKVGDWVTFAWNYTSLSVTPTAIDVLASCTANQATYTISVNMSATQTEVLWNTGETPEGQAPFLTENYKLLIYDSDLSATAPPRAGYLGAFTGFTFGMYLKQPYTPLSEGYRCPNCNGALSHFEKMTLSTMLFTTGTTIGSLLYFTYQFGLW</sequence>
<dbReference type="Pfam" id="PF23585">
    <property type="entry name" value="DUF7137"/>
    <property type="match status" value="1"/>
</dbReference>
<evidence type="ECO:0000256" key="2">
    <source>
        <dbReference type="SAM" id="SignalP"/>
    </source>
</evidence>
<feature type="compositionally biased region" description="Low complexity" evidence="1">
    <location>
        <begin position="126"/>
        <end position="139"/>
    </location>
</feature>
<feature type="compositionally biased region" description="Low complexity" evidence="1">
    <location>
        <begin position="44"/>
        <end position="71"/>
    </location>
</feature>
<dbReference type="OrthoDB" id="2435509at2759"/>
<dbReference type="PANTHER" id="PTHR42028">
    <property type="entry name" value="CHROMOSOME 1, WHOLE GENOME SHOTGUN SEQUENCE"/>
    <property type="match status" value="1"/>
</dbReference>
<feature type="domain" description="DUF7137" evidence="3">
    <location>
        <begin position="144"/>
        <end position="276"/>
    </location>
</feature>
<dbReference type="Proteomes" id="UP000001067">
    <property type="component" value="Unassembled WGS sequence"/>
</dbReference>
<feature type="compositionally biased region" description="Polar residues" evidence="1">
    <location>
        <begin position="112"/>
        <end position="125"/>
    </location>
</feature>
<evidence type="ECO:0000313" key="4">
    <source>
        <dbReference type="EMBL" id="EFQ88125.1"/>
    </source>
</evidence>
<reference evidence="4 5" key="1">
    <citation type="journal article" date="2010" name="Genome Biol.">
        <title>A first genome assembly of the barley fungal pathogen Pyrenophora teres f. teres.</title>
        <authorList>
            <person name="Ellwood S.R."/>
            <person name="Liu Z."/>
            <person name="Syme R.A."/>
            <person name="Lai Z."/>
            <person name="Hane J.K."/>
            <person name="Keiper F."/>
            <person name="Moffat C.S."/>
            <person name="Oliver R.P."/>
            <person name="Friesen T.L."/>
        </authorList>
    </citation>
    <scope>NUCLEOTIDE SEQUENCE [LARGE SCALE GENOMIC DNA]</scope>
    <source>
        <strain evidence="4 5">0-1</strain>
    </source>
</reference>
<evidence type="ECO:0000259" key="3">
    <source>
        <dbReference type="Pfam" id="PF23585"/>
    </source>
</evidence>
<feature type="compositionally biased region" description="Low complexity" evidence="1">
    <location>
        <begin position="95"/>
        <end position="111"/>
    </location>
</feature>
<evidence type="ECO:0000256" key="1">
    <source>
        <dbReference type="SAM" id="MobiDB-lite"/>
    </source>
</evidence>
<keyword evidence="5" id="KW-1185">Reference proteome</keyword>
<dbReference type="AlphaFoldDB" id="E3S1L5"/>
<dbReference type="eggNOG" id="ENOG502S1TN">
    <property type="taxonomic scope" value="Eukaryota"/>
</dbReference>
<name>E3S1L5_PYRTT</name>
<feature type="signal peptide" evidence="2">
    <location>
        <begin position="1"/>
        <end position="19"/>
    </location>
</feature>
<proteinExistence type="predicted"/>
<feature type="region of interest" description="Disordered" evidence="1">
    <location>
        <begin position="43"/>
        <end position="150"/>
    </location>
</feature>
<dbReference type="EMBL" id="GL536595">
    <property type="protein sequence ID" value="EFQ88125.1"/>
    <property type="molecule type" value="Genomic_DNA"/>
</dbReference>
<gene>
    <name evidence="4" type="ORF">PTT_16120</name>
</gene>